<dbReference type="SUPFAM" id="SSF52540">
    <property type="entry name" value="P-loop containing nucleoside triphosphate hydrolases"/>
    <property type="match status" value="1"/>
</dbReference>
<dbReference type="InterPro" id="IPR027417">
    <property type="entry name" value="P-loop_NTPase"/>
</dbReference>
<dbReference type="Gene3D" id="3.40.50.300">
    <property type="entry name" value="P-loop containing nucleotide triphosphate hydrolases"/>
    <property type="match status" value="1"/>
</dbReference>
<keyword evidence="4" id="KW-0067">ATP-binding</keyword>
<dbReference type="GO" id="GO:0005524">
    <property type="term" value="F:ATP binding"/>
    <property type="evidence" value="ECO:0007669"/>
    <property type="project" value="UniProtKB-KW"/>
</dbReference>
<evidence type="ECO:0000256" key="3">
    <source>
        <dbReference type="ARBA" id="ARBA00022741"/>
    </source>
</evidence>
<comment type="similarity">
    <text evidence="1">Belongs to the ABC transporter superfamily.</text>
</comment>
<evidence type="ECO:0000256" key="2">
    <source>
        <dbReference type="ARBA" id="ARBA00022448"/>
    </source>
</evidence>
<dbReference type="RefSeq" id="WP_054358897.1">
    <property type="nucleotide sequence ID" value="NZ_LJYW01000001.1"/>
</dbReference>
<dbReference type="SMART" id="SM00382">
    <property type="entry name" value="AAA"/>
    <property type="match status" value="1"/>
</dbReference>
<reference evidence="8 9" key="1">
    <citation type="submission" date="2015-09" db="EMBL/GenBank/DDBJ databases">
        <authorList>
            <person name="Jackson K.R."/>
            <person name="Lunt B.L."/>
            <person name="Fisher J.N.B."/>
            <person name="Gardner A.V."/>
            <person name="Bailey M.E."/>
            <person name="Deus L.M."/>
            <person name="Earl A.S."/>
            <person name="Gibby P.D."/>
            <person name="Hartmann K.A."/>
            <person name="Liu J.E."/>
            <person name="Manci A.M."/>
            <person name="Nielsen D.A."/>
            <person name="Solomon M.B."/>
            <person name="Breakwell D.P."/>
            <person name="Burnett S.H."/>
            <person name="Grose J.H."/>
        </authorList>
    </citation>
    <scope>NUCLEOTIDE SEQUENCE [LARGE SCALE GENOMIC DNA]</scope>
    <source>
        <strain evidence="8 9">16</strain>
    </source>
</reference>
<comment type="caution">
    <text evidence="8">The sequence shown here is derived from an EMBL/GenBank/DDBJ whole genome shotgun (WGS) entry which is preliminary data.</text>
</comment>
<dbReference type="Proteomes" id="UP000048984">
    <property type="component" value="Unassembled WGS sequence"/>
</dbReference>
<reference evidence="8 9" key="2">
    <citation type="submission" date="2015-10" db="EMBL/GenBank/DDBJ databases">
        <title>Draft Genome Sequence of Prosthecomicrobium hirschii ATCC 27832.</title>
        <authorList>
            <person name="Daniel J."/>
            <person name="Givan S.A."/>
            <person name="Brun Y.V."/>
            <person name="Brown P.J."/>
        </authorList>
    </citation>
    <scope>NUCLEOTIDE SEQUENCE [LARGE SCALE GENOMIC DNA]</scope>
    <source>
        <strain evidence="8 9">16</strain>
    </source>
</reference>
<dbReference type="EMBL" id="LJYW01000001">
    <property type="protein sequence ID" value="KPL52734.1"/>
    <property type="molecule type" value="Genomic_DNA"/>
</dbReference>
<dbReference type="InterPro" id="IPR003593">
    <property type="entry name" value="AAA+_ATPase"/>
</dbReference>
<dbReference type="Pfam" id="PF00005">
    <property type="entry name" value="ABC_tran"/>
    <property type="match status" value="1"/>
</dbReference>
<organism evidence="8 9">
    <name type="scientific">Prosthecodimorpha hirschii</name>
    <dbReference type="NCBI Taxonomy" id="665126"/>
    <lineage>
        <taxon>Bacteria</taxon>
        <taxon>Pseudomonadati</taxon>
        <taxon>Pseudomonadota</taxon>
        <taxon>Alphaproteobacteria</taxon>
        <taxon>Hyphomicrobiales</taxon>
        <taxon>Ancalomicrobiaceae</taxon>
        <taxon>Prosthecodimorpha</taxon>
    </lineage>
</organism>
<evidence type="ECO:0000313" key="8">
    <source>
        <dbReference type="EMBL" id="KPL52734.1"/>
    </source>
</evidence>
<dbReference type="PROSITE" id="PS50893">
    <property type="entry name" value="ABC_TRANSPORTER_2"/>
    <property type="match status" value="1"/>
</dbReference>
<keyword evidence="2" id="KW-0813">Transport</keyword>
<dbReference type="AlphaFoldDB" id="A0A0P6VL80"/>
<evidence type="ECO:0000259" key="7">
    <source>
        <dbReference type="PROSITE" id="PS50893"/>
    </source>
</evidence>
<proteinExistence type="inferred from homology"/>
<comment type="function">
    <text evidence="6">Part of the ABC transporter complex HmuTUV involved in hemin import. Responsible for energy coupling to the transport system.</text>
</comment>
<keyword evidence="3" id="KW-0547">Nucleotide-binding</keyword>
<dbReference type="PROSITE" id="PS00211">
    <property type="entry name" value="ABC_TRANSPORTER_1"/>
    <property type="match status" value="1"/>
</dbReference>
<evidence type="ECO:0000256" key="6">
    <source>
        <dbReference type="ARBA" id="ARBA00037066"/>
    </source>
</evidence>
<gene>
    <name evidence="8" type="ORF">ABB55_11335</name>
</gene>
<dbReference type="PANTHER" id="PTHR42794">
    <property type="entry name" value="HEMIN IMPORT ATP-BINDING PROTEIN HMUV"/>
    <property type="match status" value="1"/>
</dbReference>
<evidence type="ECO:0000256" key="4">
    <source>
        <dbReference type="ARBA" id="ARBA00022840"/>
    </source>
</evidence>
<dbReference type="FunFam" id="3.40.50.300:FF:000134">
    <property type="entry name" value="Iron-enterobactin ABC transporter ATP-binding protein"/>
    <property type="match status" value="1"/>
</dbReference>
<dbReference type="PANTHER" id="PTHR42794:SF1">
    <property type="entry name" value="HEMIN IMPORT ATP-BINDING PROTEIN HMUV"/>
    <property type="match status" value="1"/>
</dbReference>
<dbReference type="GO" id="GO:0016887">
    <property type="term" value="F:ATP hydrolysis activity"/>
    <property type="evidence" value="ECO:0007669"/>
    <property type="project" value="InterPro"/>
</dbReference>
<evidence type="ECO:0000256" key="1">
    <source>
        <dbReference type="ARBA" id="ARBA00005417"/>
    </source>
</evidence>
<evidence type="ECO:0000256" key="5">
    <source>
        <dbReference type="ARBA" id="ARBA00022967"/>
    </source>
</evidence>
<keyword evidence="9" id="KW-1185">Reference proteome</keyword>
<dbReference type="InterPro" id="IPR003439">
    <property type="entry name" value="ABC_transporter-like_ATP-bd"/>
</dbReference>
<evidence type="ECO:0000313" key="9">
    <source>
        <dbReference type="Proteomes" id="UP000048984"/>
    </source>
</evidence>
<name>A0A0P6VL80_9HYPH</name>
<sequence length="262" mass="26920">MMLAAEELSFGYRGRPVGTGLSLALRPGEVVALLGPNGGGKTTLLKTLIGLLPPIAGGITLDGTAIERLAPRERARAIGYVPQAHGGSFAFSVLDAVLMGRTAHQGLFAAPSRRDRAAAGAALDRLGLGALAARPVTEISGGERQLAMIARALAQEPRLVVLDEPTASLDFGNQGRVMAEIRALGAAGLGVLFTTHDPNQARRFADRAVLIRAGREVGAGPVDRVLTRASLEALYGAPVEIVGGGASEPTAFLPGTPAPSRS</sequence>
<keyword evidence="5" id="KW-1278">Translocase</keyword>
<dbReference type="CDD" id="cd03214">
    <property type="entry name" value="ABC_Iron-Siderophores_B12_Hemin"/>
    <property type="match status" value="1"/>
</dbReference>
<protein>
    <submittedName>
        <fullName evidence="8">ABC transporter</fullName>
    </submittedName>
</protein>
<accession>A0A0P6VL80</accession>
<dbReference type="InterPro" id="IPR017871">
    <property type="entry name" value="ABC_transporter-like_CS"/>
</dbReference>
<dbReference type="STRING" id="665126.ABB55_11335"/>
<feature type="domain" description="ABC transporter" evidence="7">
    <location>
        <begin position="3"/>
        <end position="238"/>
    </location>
</feature>